<dbReference type="PANTHER" id="PTHR32385:SF23">
    <property type="entry name" value="NUCLEOTIDE-DIPHOSPHO-SUGAR TRANSFERASE"/>
    <property type="match status" value="1"/>
</dbReference>
<dbReference type="InterPro" id="IPR051706">
    <property type="entry name" value="Glycosyltransferase_domain"/>
</dbReference>
<dbReference type="AlphaFoldDB" id="A0A177WG83"/>
<dbReference type="OrthoDB" id="3647at2759"/>
<dbReference type="GO" id="GO:0016020">
    <property type="term" value="C:membrane"/>
    <property type="evidence" value="ECO:0007669"/>
    <property type="project" value="GOC"/>
</dbReference>
<dbReference type="GO" id="GO:0000030">
    <property type="term" value="F:mannosyltransferase activity"/>
    <property type="evidence" value="ECO:0007669"/>
    <property type="project" value="TreeGrafter"/>
</dbReference>
<dbReference type="eggNOG" id="ENOG502S4FC">
    <property type="taxonomic scope" value="Eukaryota"/>
</dbReference>
<evidence type="ECO:0000256" key="2">
    <source>
        <dbReference type="ARBA" id="ARBA00022679"/>
    </source>
</evidence>
<dbReference type="Proteomes" id="UP000077115">
    <property type="component" value="Unassembled WGS sequence"/>
</dbReference>
<reference evidence="3 4" key="1">
    <citation type="submission" date="2006-10" db="EMBL/GenBank/DDBJ databases">
        <title>The Genome Sequence of Batrachochytrium dendrobatidis JEL423.</title>
        <authorList>
            <consortium name="The Broad Institute Genome Sequencing Platform"/>
            <person name="Birren B."/>
            <person name="Lander E."/>
            <person name="Galagan J."/>
            <person name="Cuomo C."/>
            <person name="Devon K."/>
            <person name="Jaffe D."/>
            <person name="Butler J."/>
            <person name="Alvarez P."/>
            <person name="Gnerre S."/>
            <person name="Grabherr M."/>
            <person name="Kleber M."/>
            <person name="Mauceli E."/>
            <person name="Brockman W."/>
            <person name="Young S."/>
            <person name="LaButti K."/>
            <person name="Sykes S."/>
            <person name="DeCaprio D."/>
            <person name="Crawford M."/>
            <person name="Koehrsen M."/>
            <person name="Engels R."/>
            <person name="Montgomery P."/>
            <person name="Pearson M."/>
            <person name="Howarth C."/>
            <person name="Larson L."/>
            <person name="White J."/>
            <person name="O'Leary S."/>
            <person name="Kodira C."/>
            <person name="Zeng Q."/>
            <person name="Yandava C."/>
            <person name="Alvarado L."/>
            <person name="Longcore J."/>
            <person name="James T."/>
        </authorList>
    </citation>
    <scope>NUCLEOTIDE SEQUENCE [LARGE SCALE GENOMIC DNA]</scope>
    <source>
        <strain evidence="3 4">JEL423</strain>
    </source>
</reference>
<organism evidence="3 4">
    <name type="scientific">Batrachochytrium dendrobatidis (strain JEL423)</name>
    <dbReference type="NCBI Taxonomy" id="403673"/>
    <lineage>
        <taxon>Eukaryota</taxon>
        <taxon>Fungi</taxon>
        <taxon>Fungi incertae sedis</taxon>
        <taxon>Chytridiomycota</taxon>
        <taxon>Chytridiomycota incertae sedis</taxon>
        <taxon>Chytridiomycetes</taxon>
        <taxon>Rhizophydiales</taxon>
        <taxon>Rhizophydiales incertae sedis</taxon>
        <taxon>Batrachochytrium</taxon>
    </lineage>
</organism>
<evidence type="ECO:0000313" key="4">
    <source>
        <dbReference type="Proteomes" id="UP000077115"/>
    </source>
</evidence>
<dbReference type="Gene3D" id="3.90.550.20">
    <property type="match status" value="1"/>
</dbReference>
<evidence type="ECO:0000256" key="1">
    <source>
        <dbReference type="ARBA" id="ARBA00009003"/>
    </source>
</evidence>
<proteinExistence type="inferred from homology"/>
<name>A0A177WG83_BATDL</name>
<sequence length="253" mass="29339">MAIQRQVPHVPIPRIIHQSWEKETVPLKLQAWQNSWIDHHKHWDYMLWTNEDNLKLCEDHFPWMLDTFNALPTNISRANIARYMYMHLHGGIYADMDTECFKSFEPMIETGGVLVFLTSRHYAYSGNIPNVWMASTPEHPFWTYFLVKIRDTLDKSAIKSSTDSIAMLNALHEFELKLLSDAMPTITYIPPGELIMPSNWNITNGSYDSCFSEELASESVLCQDVDPEHNAFAVIHQSHSWEDEKKAISEPLL</sequence>
<dbReference type="SUPFAM" id="SSF53448">
    <property type="entry name" value="Nucleotide-diphospho-sugar transferases"/>
    <property type="match status" value="1"/>
</dbReference>
<accession>A0A177WG83</accession>
<dbReference type="GO" id="GO:0051999">
    <property type="term" value="P:mannosyl-inositol phosphorylceramide biosynthetic process"/>
    <property type="evidence" value="ECO:0007669"/>
    <property type="project" value="TreeGrafter"/>
</dbReference>
<dbReference type="Pfam" id="PF04488">
    <property type="entry name" value="Gly_transf_sug"/>
    <property type="match status" value="1"/>
</dbReference>
<reference evidence="3 4" key="2">
    <citation type="submission" date="2016-05" db="EMBL/GenBank/DDBJ databases">
        <title>Lineage-specific infection strategies underlie the spectrum of fungal disease in amphibians.</title>
        <authorList>
            <person name="Cuomo C.A."/>
            <person name="Farrer R.A."/>
            <person name="James T."/>
            <person name="Longcore J."/>
            <person name="Birren B."/>
        </authorList>
    </citation>
    <scope>NUCLEOTIDE SEQUENCE [LARGE SCALE GENOMIC DNA]</scope>
    <source>
        <strain evidence="3 4">JEL423</strain>
    </source>
</reference>
<keyword evidence="2" id="KW-0808">Transferase</keyword>
<dbReference type="EMBL" id="DS022301">
    <property type="protein sequence ID" value="OAJ38381.1"/>
    <property type="molecule type" value="Genomic_DNA"/>
</dbReference>
<dbReference type="VEuPathDB" id="FungiDB:BDEG_22322"/>
<protein>
    <submittedName>
        <fullName evidence="3">Uncharacterized protein</fullName>
    </submittedName>
</protein>
<dbReference type="InterPro" id="IPR029044">
    <property type="entry name" value="Nucleotide-diphossugar_trans"/>
</dbReference>
<comment type="similarity">
    <text evidence="1">Belongs to the glycosyltransferase 32 family.</text>
</comment>
<gene>
    <name evidence="3" type="ORF">BDEG_22322</name>
</gene>
<evidence type="ECO:0000313" key="3">
    <source>
        <dbReference type="EMBL" id="OAJ38381.1"/>
    </source>
</evidence>
<dbReference type="InterPro" id="IPR007577">
    <property type="entry name" value="GlycoTrfase_DXD_sugar-bd_CS"/>
</dbReference>
<dbReference type="PANTHER" id="PTHR32385">
    <property type="entry name" value="MANNOSYL PHOSPHORYLINOSITOL CERAMIDE SYNTHASE"/>
    <property type="match status" value="1"/>
</dbReference>
<dbReference type="FunFam" id="3.90.550.20:FF:000012">
    <property type="entry name" value="Uncharacterized protein"/>
    <property type="match status" value="1"/>
</dbReference>